<keyword evidence="3" id="KW-0378">Hydrolase</keyword>
<evidence type="ECO:0000256" key="1">
    <source>
        <dbReference type="ARBA" id="ARBA00000274"/>
    </source>
</evidence>
<organism evidence="4 5">
    <name type="scientific">Methyloversatilis universalis (strain ATCC BAA-1314 / DSM 25237 / JCM 13912 / CCUG 52030 / FAM5)</name>
    <dbReference type="NCBI Taxonomy" id="1000565"/>
    <lineage>
        <taxon>Bacteria</taxon>
        <taxon>Pseudomonadati</taxon>
        <taxon>Pseudomonadota</taxon>
        <taxon>Betaproteobacteria</taxon>
        <taxon>Nitrosomonadales</taxon>
        <taxon>Sterolibacteriaceae</taxon>
        <taxon>Methyloversatilis</taxon>
    </lineage>
</organism>
<evidence type="ECO:0000256" key="2">
    <source>
        <dbReference type="ARBA" id="ARBA00006763"/>
    </source>
</evidence>
<dbReference type="NCBIfam" id="TIGR00730">
    <property type="entry name" value="Rossman fold protein, TIGR00730 family"/>
    <property type="match status" value="1"/>
</dbReference>
<reference evidence="4 5" key="1">
    <citation type="journal article" date="2011" name="J. Bacteriol.">
        <title>Genome sequence of Methyloversatilis universalis FAM5T, a methylotrophic representative of the order Rhodocyclales.</title>
        <authorList>
            <person name="Kittichotirat W."/>
            <person name="Good N.M."/>
            <person name="Hall R."/>
            <person name="Bringel F."/>
            <person name="Lajus A."/>
            <person name="Medigue C."/>
            <person name="Smalley N.E."/>
            <person name="Beck D."/>
            <person name="Bumgarner R."/>
            <person name="Vuilleumier S."/>
            <person name="Kalyuzhnaya M.G."/>
        </authorList>
    </citation>
    <scope>NUCLEOTIDE SEQUENCE [LARGE SCALE GENOMIC DNA]</scope>
    <source>
        <strain evidence="5">ATCC BAA-1314 / JCM 13912 / FAM5</strain>
    </source>
</reference>
<dbReference type="GO" id="GO:0009691">
    <property type="term" value="P:cytokinin biosynthetic process"/>
    <property type="evidence" value="ECO:0007669"/>
    <property type="project" value="UniProtKB-UniRule"/>
</dbReference>
<sequence length="186" mass="19351">MRVCVFCGSRSGDDPVHADATRRLGTLLASRGHGLVYGGGHIGLMGVVADAVLAAGGEAIGVIPHHLQQLEVAHPGLTQLHVVDSMHTRKALMADLADAFIAAPGGFGTLDELCEILTWAQLGLHRKPAGLLNVAGYFDPLLAMFDQAVSAGFLSPAHRALILSDDDPARLLDRLAADLITGVPAA</sequence>
<dbReference type="GO" id="GO:0008714">
    <property type="term" value="F:AMP nucleosidase activity"/>
    <property type="evidence" value="ECO:0007669"/>
    <property type="project" value="UniProtKB-EC"/>
</dbReference>
<dbReference type="Gene3D" id="3.40.50.450">
    <property type="match status" value="1"/>
</dbReference>
<gene>
    <name evidence="4" type="ORF">METUNv1_03293</name>
</gene>
<dbReference type="PANTHER" id="PTHR31223">
    <property type="entry name" value="LOG FAMILY PROTEIN YJL055W"/>
    <property type="match status" value="1"/>
</dbReference>
<keyword evidence="5" id="KW-1185">Reference proteome</keyword>
<keyword evidence="3" id="KW-0203">Cytokinin biosynthesis</keyword>
<evidence type="ECO:0000256" key="3">
    <source>
        <dbReference type="RuleBase" id="RU363015"/>
    </source>
</evidence>
<dbReference type="PANTHER" id="PTHR31223:SF70">
    <property type="entry name" value="LOG FAMILY PROTEIN YJL055W"/>
    <property type="match status" value="1"/>
</dbReference>
<dbReference type="EMBL" id="AFHG01000057">
    <property type="protein sequence ID" value="EGK70388.1"/>
    <property type="molecule type" value="Genomic_DNA"/>
</dbReference>
<comment type="caution">
    <text evidence="4">The sequence shown here is derived from an EMBL/GenBank/DDBJ whole genome shotgun (WGS) entry which is preliminary data.</text>
</comment>
<evidence type="ECO:0000313" key="5">
    <source>
        <dbReference type="Proteomes" id="UP000005019"/>
    </source>
</evidence>
<dbReference type="Proteomes" id="UP000005019">
    <property type="component" value="Unassembled WGS sequence"/>
</dbReference>
<dbReference type="STRING" id="1000565.METUNv1_03293"/>
<dbReference type="eggNOG" id="COG1611">
    <property type="taxonomic scope" value="Bacteria"/>
</dbReference>
<name>F5RGK0_METUF</name>
<proteinExistence type="inferred from homology"/>
<dbReference type="SUPFAM" id="SSF102405">
    <property type="entry name" value="MCP/YpsA-like"/>
    <property type="match status" value="1"/>
</dbReference>
<dbReference type="AlphaFoldDB" id="F5RGK0"/>
<accession>F5RGK0</accession>
<comment type="catalytic activity">
    <reaction evidence="1">
        <text>AMP + H2O = D-ribose 5-phosphate + adenine</text>
        <dbReference type="Rhea" id="RHEA:20129"/>
        <dbReference type="ChEBI" id="CHEBI:15377"/>
        <dbReference type="ChEBI" id="CHEBI:16708"/>
        <dbReference type="ChEBI" id="CHEBI:78346"/>
        <dbReference type="ChEBI" id="CHEBI:456215"/>
        <dbReference type="EC" id="3.2.2.4"/>
    </reaction>
</comment>
<dbReference type="InterPro" id="IPR005269">
    <property type="entry name" value="LOG"/>
</dbReference>
<dbReference type="RefSeq" id="WP_008063604.1">
    <property type="nucleotide sequence ID" value="NZ_AFHG01000057.1"/>
</dbReference>
<dbReference type="GO" id="GO:0005829">
    <property type="term" value="C:cytosol"/>
    <property type="evidence" value="ECO:0007669"/>
    <property type="project" value="TreeGrafter"/>
</dbReference>
<evidence type="ECO:0000313" key="4">
    <source>
        <dbReference type="EMBL" id="EGK70388.1"/>
    </source>
</evidence>
<protein>
    <recommendedName>
        <fullName evidence="3">Cytokinin riboside 5'-monophosphate phosphoribohydrolase</fullName>
        <ecNumber evidence="3">3.2.2.n1</ecNumber>
    </recommendedName>
</protein>
<dbReference type="Pfam" id="PF03641">
    <property type="entry name" value="Lysine_decarbox"/>
    <property type="match status" value="1"/>
</dbReference>
<dbReference type="InterPro" id="IPR031100">
    <property type="entry name" value="LOG_fam"/>
</dbReference>
<dbReference type="EC" id="3.2.2.n1" evidence="3"/>
<comment type="similarity">
    <text evidence="2 3">Belongs to the LOG family.</text>
</comment>
<dbReference type="OrthoDB" id="9801098at2"/>